<sequence length="304" mass="32092">MAFAAVKADGSVVIWGDAEYGGNFSAVAALLTEGVVQICGAFMAFAAVKADGTVAPFLTEGVVQVCGAAKAFAAGDARYGGNSSAVAPLLTEGVVHISGTDEAFAAIKADGSVVTWGDARYGGNSSAVAPLLTEGVHSSESELQGLIGMVKEKCEELSRHQFGNFVVQHLFEHQASCRPDLLKPLLCKMSELAMHRTASHVVQSALYHCEEEGQKDIVESLLRATYPSPAIEQVAMGRYGSYVAEQLATLPSSWVQSVDLKQRLKSSLVELCAAENGFGRRVAEKFGLVDCVPLQQPKAQAPDI</sequence>
<dbReference type="PANTHER" id="PTHR12537:SF12">
    <property type="entry name" value="MATERNAL PROTEIN PUMILIO"/>
    <property type="match status" value="1"/>
</dbReference>
<dbReference type="GO" id="GO:0003729">
    <property type="term" value="F:mRNA binding"/>
    <property type="evidence" value="ECO:0007669"/>
    <property type="project" value="TreeGrafter"/>
</dbReference>
<evidence type="ECO:0000256" key="1">
    <source>
        <dbReference type="ARBA" id="ARBA00022737"/>
    </source>
</evidence>
<name>A0A813LPU2_POLGL</name>
<protein>
    <recommendedName>
        <fullName evidence="5">PUM-HD domain-containing protein</fullName>
    </recommendedName>
</protein>
<dbReference type="Gene3D" id="1.25.10.10">
    <property type="entry name" value="Leucine-rich Repeat Variant"/>
    <property type="match status" value="1"/>
</dbReference>
<dbReference type="Pfam" id="PF00806">
    <property type="entry name" value="PUF"/>
    <property type="match status" value="2"/>
</dbReference>
<dbReference type="InterPro" id="IPR009091">
    <property type="entry name" value="RCC1/BLIP-II"/>
</dbReference>
<proteinExistence type="predicted"/>
<keyword evidence="1" id="KW-0677">Repeat</keyword>
<gene>
    <name evidence="3" type="ORF">PGLA2088_LOCUS47708</name>
</gene>
<dbReference type="InterPro" id="IPR016024">
    <property type="entry name" value="ARM-type_fold"/>
</dbReference>
<dbReference type="SUPFAM" id="SSF48371">
    <property type="entry name" value="ARM repeat"/>
    <property type="match status" value="1"/>
</dbReference>
<dbReference type="GO" id="GO:0005737">
    <property type="term" value="C:cytoplasm"/>
    <property type="evidence" value="ECO:0007669"/>
    <property type="project" value="TreeGrafter"/>
</dbReference>
<dbReference type="InterPro" id="IPR011989">
    <property type="entry name" value="ARM-like"/>
</dbReference>
<evidence type="ECO:0008006" key="5">
    <source>
        <dbReference type="Google" id="ProtNLM"/>
    </source>
</evidence>
<accession>A0A813LPU2</accession>
<evidence type="ECO:0000313" key="4">
    <source>
        <dbReference type="Proteomes" id="UP000626109"/>
    </source>
</evidence>
<organism evidence="3 4">
    <name type="scientific">Polarella glacialis</name>
    <name type="common">Dinoflagellate</name>
    <dbReference type="NCBI Taxonomy" id="89957"/>
    <lineage>
        <taxon>Eukaryota</taxon>
        <taxon>Sar</taxon>
        <taxon>Alveolata</taxon>
        <taxon>Dinophyceae</taxon>
        <taxon>Suessiales</taxon>
        <taxon>Suessiaceae</taxon>
        <taxon>Polarella</taxon>
    </lineage>
</organism>
<comment type="caution">
    <text evidence="3">The sequence shown here is derived from an EMBL/GenBank/DDBJ whole genome shotgun (WGS) entry which is preliminary data.</text>
</comment>
<dbReference type="SUPFAM" id="SSF50985">
    <property type="entry name" value="RCC1/BLIP-II"/>
    <property type="match status" value="1"/>
</dbReference>
<dbReference type="EMBL" id="CAJNNW010036523">
    <property type="protein sequence ID" value="CAE8735200.1"/>
    <property type="molecule type" value="Genomic_DNA"/>
</dbReference>
<dbReference type="GO" id="GO:0010608">
    <property type="term" value="P:post-transcriptional regulation of gene expression"/>
    <property type="evidence" value="ECO:0007669"/>
    <property type="project" value="TreeGrafter"/>
</dbReference>
<dbReference type="SMART" id="SM00025">
    <property type="entry name" value="Pumilio"/>
    <property type="match status" value="2"/>
</dbReference>
<dbReference type="PROSITE" id="PS50302">
    <property type="entry name" value="PUM"/>
    <property type="match status" value="1"/>
</dbReference>
<dbReference type="PANTHER" id="PTHR12537">
    <property type="entry name" value="RNA BINDING PROTEIN PUMILIO-RELATED"/>
    <property type="match status" value="1"/>
</dbReference>
<dbReference type="Proteomes" id="UP000626109">
    <property type="component" value="Unassembled WGS sequence"/>
</dbReference>
<reference evidence="3" key="1">
    <citation type="submission" date="2021-02" db="EMBL/GenBank/DDBJ databases">
        <authorList>
            <person name="Dougan E. K."/>
            <person name="Rhodes N."/>
            <person name="Thang M."/>
            <person name="Chan C."/>
        </authorList>
    </citation>
    <scope>NUCLEOTIDE SEQUENCE</scope>
</reference>
<evidence type="ECO:0000256" key="2">
    <source>
        <dbReference type="PROSITE-ProRule" id="PRU00317"/>
    </source>
</evidence>
<dbReference type="InterPro" id="IPR001313">
    <property type="entry name" value="Pumilio_RNA-bd_rpt"/>
</dbReference>
<feature type="repeat" description="Pumilio" evidence="2">
    <location>
        <begin position="184"/>
        <end position="219"/>
    </location>
</feature>
<evidence type="ECO:0000313" key="3">
    <source>
        <dbReference type="EMBL" id="CAE8735200.1"/>
    </source>
</evidence>
<dbReference type="AlphaFoldDB" id="A0A813LPU2"/>